<dbReference type="SMART" id="SM00382">
    <property type="entry name" value="AAA"/>
    <property type="match status" value="1"/>
</dbReference>
<gene>
    <name evidence="5" type="ORF">HKBW3S06_00268</name>
</gene>
<dbReference type="PIRSF" id="PIRSF003073">
    <property type="entry name" value="DNAC_TnpB_IstB"/>
    <property type="match status" value="1"/>
</dbReference>
<organism evidence="5 6">
    <name type="scientific">Candidatus Hakubella thermalkaliphila</name>
    <dbReference type="NCBI Taxonomy" id="2754717"/>
    <lineage>
        <taxon>Bacteria</taxon>
        <taxon>Bacillati</taxon>
        <taxon>Actinomycetota</taxon>
        <taxon>Actinomycetota incertae sedis</taxon>
        <taxon>Candidatus Hakubellales</taxon>
        <taxon>Candidatus Hakubellaceae</taxon>
        <taxon>Candidatus Hakubella</taxon>
    </lineage>
</organism>
<evidence type="ECO:0000259" key="4">
    <source>
        <dbReference type="SMART" id="SM00382"/>
    </source>
</evidence>
<keyword evidence="2" id="KW-0547">Nucleotide-binding</keyword>
<dbReference type="RefSeq" id="WP_176226184.1">
    <property type="nucleotide sequence ID" value="NZ_BLRV01000014.1"/>
</dbReference>
<dbReference type="PANTHER" id="PTHR30050">
    <property type="entry name" value="CHROMOSOMAL REPLICATION INITIATOR PROTEIN DNAA"/>
    <property type="match status" value="1"/>
</dbReference>
<dbReference type="NCBIfam" id="NF038214">
    <property type="entry name" value="IS21_help_AAA"/>
    <property type="match status" value="1"/>
</dbReference>
<evidence type="ECO:0000256" key="1">
    <source>
        <dbReference type="ARBA" id="ARBA00008059"/>
    </source>
</evidence>
<evidence type="ECO:0000313" key="5">
    <source>
        <dbReference type="EMBL" id="GFP21042.1"/>
    </source>
</evidence>
<dbReference type="Gene3D" id="3.40.50.300">
    <property type="entry name" value="P-loop containing nucleotide triphosphate hydrolases"/>
    <property type="match status" value="1"/>
</dbReference>
<dbReference type="InterPro" id="IPR002611">
    <property type="entry name" value="IstB_ATP-bd"/>
</dbReference>
<proteinExistence type="inferred from homology"/>
<dbReference type="AlphaFoldDB" id="A0A6V8NL88"/>
<dbReference type="CDD" id="cd00009">
    <property type="entry name" value="AAA"/>
    <property type="match status" value="1"/>
</dbReference>
<evidence type="ECO:0000256" key="3">
    <source>
        <dbReference type="ARBA" id="ARBA00022840"/>
    </source>
</evidence>
<dbReference type="Proteomes" id="UP000580051">
    <property type="component" value="Unassembled WGS sequence"/>
</dbReference>
<feature type="domain" description="AAA+ ATPase" evidence="4">
    <location>
        <begin position="98"/>
        <end position="229"/>
    </location>
</feature>
<dbReference type="SUPFAM" id="SSF52540">
    <property type="entry name" value="P-loop containing nucleoside triphosphate hydrolases"/>
    <property type="match status" value="1"/>
</dbReference>
<dbReference type="InterPro" id="IPR047661">
    <property type="entry name" value="IstB"/>
</dbReference>
<comment type="caution">
    <text evidence="5">The sequence shown here is derived from an EMBL/GenBank/DDBJ whole genome shotgun (WGS) entry which is preliminary data.</text>
</comment>
<dbReference type="InterPro" id="IPR028350">
    <property type="entry name" value="DNAC/IstB-like"/>
</dbReference>
<protein>
    <recommendedName>
        <fullName evidence="4">AAA+ ATPase domain-containing protein</fullName>
    </recommendedName>
</protein>
<dbReference type="EMBL" id="BLRV01000014">
    <property type="protein sequence ID" value="GFP21042.1"/>
    <property type="molecule type" value="Genomic_DNA"/>
</dbReference>
<reference evidence="5 6" key="1">
    <citation type="journal article" date="2020" name="Front. Microbiol.">
        <title>Single-cell genomics of novel Actinobacteria with the Wood-Ljungdahl pathway discovered in a serpentinizing system.</title>
        <authorList>
            <person name="Merino N."/>
            <person name="Kawai M."/>
            <person name="Boyd E.S."/>
            <person name="Colman D.R."/>
            <person name="McGlynn S.E."/>
            <person name="Nealson K.H."/>
            <person name="Kurokawa K."/>
            <person name="Hongoh Y."/>
        </authorList>
    </citation>
    <scope>NUCLEOTIDE SEQUENCE [LARGE SCALE GENOMIC DNA]</scope>
    <source>
        <strain evidence="5 6">S06</strain>
    </source>
</reference>
<name>A0A6V8NL88_9ACTN</name>
<keyword evidence="3" id="KW-0067">ATP-binding</keyword>
<dbReference type="PANTHER" id="PTHR30050:SF4">
    <property type="entry name" value="ATP-BINDING PROTEIN RV3427C IN INSERTION SEQUENCE-RELATED"/>
    <property type="match status" value="1"/>
</dbReference>
<accession>A0A6V8NL88</accession>
<comment type="similarity">
    <text evidence="1">Belongs to the IS21/IS1162 putative ATP-binding protein family.</text>
</comment>
<sequence length="246" mass="28019">MNNQATVEKMHQMKLYGMARAFRAVLDTGMGKDLTADELIAHLVDTEWDDRRSRVVSRLMKQARFRYQAFFEQIDFQLSRNLDQNMMLRFSDCGWIERGQNIIIEGPTGVGKSFLGSVLGHQACAYGFRVLYFNAIKLFSHLKMAQADGSYEKELKKIGKADVLIVDDFGLQHLDAQSRLTLLEILEDRHGRRSTVVITQLPLAKWHEVIGDPTIADAICDRLIHSAFRIELKGESVRKSYGGPNQ</sequence>
<evidence type="ECO:0000313" key="6">
    <source>
        <dbReference type="Proteomes" id="UP000580051"/>
    </source>
</evidence>
<dbReference type="GO" id="GO:0005524">
    <property type="term" value="F:ATP binding"/>
    <property type="evidence" value="ECO:0007669"/>
    <property type="project" value="UniProtKB-KW"/>
</dbReference>
<dbReference type="InterPro" id="IPR003593">
    <property type="entry name" value="AAA+_ATPase"/>
</dbReference>
<dbReference type="GO" id="GO:0006260">
    <property type="term" value="P:DNA replication"/>
    <property type="evidence" value="ECO:0007669"/>
    <property type="project" value="TreeGrafter"/>
</dbReference>
<dbReference type="Pfam" id="PF01695">
    <property type="entry name" value="IstB_IS21"/>
    <property type="match status" value="1"/>
</dbReference>
<dbReference type="InterPro" id="IPR027417">
    <property type="entry name" value="P-loop_NTPase"/>
</dbReference>
<evidence type="ECO:0000256" key="2">
    <source>
        <dbReference type="ARBA" id="ARBA00022741"/>
    </source>
</evidence>